<sequence>MRMPNRLINARSPYLRKSAYQPVDWYEWCEEAFEKAKREDKPVLLSIGGVWCHWCHVMAKESFEDPEIAKIINENFVAIKVDRDERPDIDRRYQETVIALTGSGGWPLTAFLTPDGKLFFGGTYFPPEDRWGRPGLKSLLLRISQLWREEKERILKSADHIFLELQNYSSMTFKDFVDEELLKRGIGALLSSVDYEKGGIGSAPKFHHAKAFELLLYHYYFTKEEIVKRAIISSLDAMAKGGIYDHLLGGFFRYSTDDTWNIPHFEKMLYDNAELLRLYSLAYQVFENPLYEYVAKGIVNYYKLYGSDQEGGFYASQDADIGVLDEGGHYTFTSDELRLLLDPEELKVVKLYFGIDTRGRMPHHQHKNVLFINMDAQQVSKVLDIPKEKVEELLKSAKEKMLSYRNSREIPYIDKTIYTGWNGLMIDALCVYYKVFQDEWSLLMAEKTANRLIKERYRDGSLDHTDGVSGYSEDYIYLSQGLLSLFEITQNRTYLDMAKELLDKAIELFWDDQGWGFFDTHQKGEGLLLIKHKPIQDTPIQSVNGTSPYLLLLMEAITGDTKYGEYAEKNLMAFSRFMREMPMASHSYLISLYAFLRGVFKVETDGYFWEMMKAFRPFKLVVKGHMKGLLVCEGKVCKSYSSPEEIEL</sequence>
<proteinExistence type="predicted"/>
<dbReference type="Pfam" id="PF03190">
    <property type="entry name" value="Thioredox_DsbH"/>
    <property type="match status" value="1"/>
</dbReference>
<dbReference type="STRING" id="608538.HTH_1371"/>
<organism evidence="2 3">
    <name type="scientific">Hydrogenobacter thermophilus (strain DSM 6534 / IAM 12695 / TK-6)</name>
    <dbReference type="NCBI Taxonomy" id="608538"/>
    <lineage>
        <taxon>Bacteria</taxon>
        <taxon>Pseudomonadati</taxon>
        <taxon>Aquificota</taxon>
        <taxon>Aquificia</taxon>
        <taxon>Aquificales</taxon>
        <taxon>Aquificaceae</taxon>
        <taxon>Hydrogenobacter</taxon>
    </lineage>
</organism>
<dbReference type="PANTHER" id="PTHR42899">
    <property type="entry name" value="SPERMATOGENESIS-ASSOCIATED PROTEIN 20"/>
    <property type="match status" value="1"/>
</dbReference>
<dbReference type="Gene3D" id="1.50.10.20">
    <property type="match status" value="1"/>
</dbReference>
<dbReference type="KEGG" id="hte:Hydth_1362"/>
<dbReference type="SUPFAM" id="SSF48208">
    <property type="entry name" value="Six-hairpin glycosidases"/>
    <property type="match status" value="1"/>
</dbReference>
<evidence type="ECO:0000313" key="2">
    <source>
        <dbReference type="EMBL" id="BAI69822.1"/>
    </source>
</evidence>
<dbReference type="AlphaFoldDB" id="D3DJ20"/>
<dbReference type="eggNOG" id="COG1331">
    <property type="taxonomic scope" value="Bacteria"/>
</dbReference>
<dbReference type="OrthoDB" id="9762614at2"/>
<dbReference type="Gene3D" id="3.40.30.10">
    <property type="entry name" value="Glutaredoxin"/>
    <property type="match status" value="1"/>
</dbReference>
<dbReference type="InterPro" id="IPR004879">
    <property type="entry name" value="Ssp411-like_TRX"/>
</dbReference>
<evidence type="ECO:0000259" key="1">
    <source>
        <dbReference type="Pfam" id="PF03190"/>
    </source>
</evidence>
<reference evidence="2 3" key="1">
    <citation type="journal article" date="2010" name="J. Bacteriol.">
        <title>Complete genome sequence of the thermophilic, obligately chemolithoautotrophic hydrogen-oxidizing bacterium Hydrogenobacter thermophilus TK-6.</title>
        <authorList>
            <person name="Arai H."/>
            <person name="Kanbe H."/>
            <person name="Ishii M."/>
            <person name="Igarashi Y."/>
        </authorList>
    </citation>
    <scope>NUCLEOTIDE SEQUENCE [LARGE SCALE GENOMIC DNA]</scope>
    <source>
        <strain evidence="3">DSM 6534 / IAM 12695 / TK-6 [Tokyo]</strain>
    </source>
</reference>
<dbReference type="CDD" id="cd02955">
    <property type="entry name" value="SSP411"/>
    <property type="match status" value="1"/>
</dbReference>
<dbReference type="SUPFAM" id="SSF52833">
    <property type="entry name" value="Thioredoxin-like"/>
    <property type="match status" value="1"/>
</dbReference>
<dbReference type="KEGG" id="hth:HTH_1371"/>
<dbReference type="InterPro" id="IPR008928">
    <property type="entry name" value="6-hairpin_glycosidase_sf"/>
</dbReference>
<gene>
    <name evidence="2" type="ordered locus">HTH_1371</name>
</gene>
<dbReference type="Proteomes" id="UP000002574">
    <property type="component" value="Chromosome"/>
</dbReference>
<keyword evidence="3" id="KW-1185">Reference proteome</keyword>
<feature type="domain" description="Spermatogenesis-associated protein 20-like TRX" evidence="1">
    <location>
        <begin position="4"/>
        <end position="165"/>
    </location>
</feature>
<dbReference type="PANTHER" id="PTHR42899:SF1">
    <property type="entry name" value="SPERMATOGENESIS-ASSOCIATED PROTEIN 20"/>
    <property type="match status" value="1"/>
</dbReference>
<dbReference type="GO" id="GO:0005975">
    <property type="term" value="P:carbohydrate metabolic process"/>
    <property type="evidence" value="ECO:0007669"/>
    <property type="project" value="InterPro"/>
</dbReference>
<dbReference type="PATRIC" id="fig|608538.5.peg.1391"/>
<dbReference type="InterPro" id="IPR024705">
    <property type="entry name" value="Ssp411"/>
</dbReference>
<accession>D3DJ20</accession>
<dbReference type="PIRSF" id="PIRSF006402">
    <property type="entry name" value="UCP006402_thioredoxin"/>
    <property type="match status" value="1"/>
</dbReference>
<name>D3DJ20_HYDTT</name>
<evidence type="ECO:0000313" key="3">
    <source>
        <dbReference type="Proteomes" id="UP000002574"/>
    </source>
</evidence>
<dbReference type="EMBL" id="AP011112">
    <property type="protein sequence ID" value="BAI69822.1"/>
    <property type="molecule type" value="Genomic_DNA"/>
</dbReference>
<dbReference type="InterPro" id="IPR036249">
    <property type="entry name" value="Thioredoxin-like_sf"/>
</dbReference>
<protein>
    <recommendedName>
        <fullName evidence="1">Spermatogenesis-associated protein 20-like TRX domain-containing protein</fullName>
    </recommendedName>
</protein>